<reference evidence="1" key="1">
    <citation type="journal article" date="2015" name="Nature">
        <title>Complex archaea that bridge the gap between prokaryotes and eukaryotes.</title>
        <authorList>
            <person name="Spang A."/>
            <person name="Saw J.H."/>
            <person name="Jorgensen S.L."/>
            <person name="Zaremba-Niedzwiedzka K."/>
            <person name="Martijn J."/>
            <person name="Lind A.E."/>
            <person name="van Eijk R."/>
            <person name="Schleper C."/>
            <person name="Guy L."/>
            <person name="Ettema T.J."/>
        </authorList>
    </citation>
    <scope>NUCLEOTIDE SEQUENCE</scope>
</reference>
<name>A0A0F9ITQ8_9ZZZZ</name>
<dbReference type="EMBL" id="LAZR01019999">
    <property type="protein sequence ID" value="KKL90467.1"/>
    <property type="molecule type" value="Genomic_DNA"/>
</dbReference>
<protein>
    <recommendedName>
        <fullName evidence="2">N-acetyltransferase domain-containing protein</fullName>
    </recommendedName>
</protein>
<proteinExistence type="predicted"/>
<dbReference type="PANTHER" id="PTHR41368:SF1">
    <property type="entry name" value="PROTEIN YGHO"/>
    <property type="match status" value="1"/>
</dbReference>
<accession>A0A0F9ITQ8</accession>
<dbReference type="InterPro" id="IPR039968">
    <property type="entry name" value="BcerS-like"/>
</dbReference>
<feature type="non-terminal residue" evidence="1">
    <location>
        <position position="213"/>
    </location>
</feature>
<comment type="caution">
    <text evidence="1">The sequence shown here is derived from an EMBL/GenBank/DDBJ whole genome shotgun (WGS) entry which is preliminary data.</text>
</comment>
<sequence length="213" mass="24915">MVQILEKSLYEPVLIEESKDIREIREVLEEILYVPDARVRHYIINGLCNYIQSKFADPEYKLKVFIAYQGIEVLGFVISQIDPNYTSYGRKCGTFGWLYANSLETCKNLIKHCEAFMKENKVRKLRGPINFPKNIGGLGFQTEGFEEQMLYGVSTFNKDAKVLTYLEELGYKKESEYTCVHVAQKEWDKGRKIDSDIIFRYFSLKELYGYAEE</sequence>
<gene>
    <name evidence="1" type="ORF">LCGC14_1904390</name>
</gene>
<evidence type="ECO:0000313" key="1">
    <source>
        <dbReference type="EMBL" id="KKL90467.1"/>
    </source>
</evidence>
<dbReference type="PANTHER" id="PTHR41368">
    <property type="entry name" value="PROTEIN YGHO"/>
    <property type="match status" value="1"/>
</dbReference>
<evidence type="ECO:0008006" key="2">
    <source>
        <dbReference type="Google" id="ProtNLM"/>
    </source>
</evidence>
<dbReference type="AlphaFoldDB" id="A0A0F9ITQ8"/>
<organism evidence="1">
    <name type="scientific">marine sediment metagenome</name>
    <dbReference type="NCBI Taxonomy" id="412755"/>
    <lineage>
        <taxon>unclassified sequences</taxon>
        <taxon>metagenomes</taxon>
        <taxon>ecological metagenomes</taxon>
    </lineage>
</organism>